<dbReference type="AlphaFoldDB" id="A0A8J7NUK7"/>
<feature type="non-terminal residue" evidence="1">
    <location>
        <position position="162"/>
    </location>
</feature>
<organism evidence="1 2">
    <name type="scientific">Atractosteus spatula</name>
    <name type="common">Alligator gar</name>
    <name type="synonym">Lepisosteus spatula</name>
    <dbReference type="NCBI Taxonomy" id="7917"/>
    <lineage>
        <taxon>Eukaryota</taxon>
        <taxon>Metazoa</taxon>
        <taxon>Chordata</taxon>
        <taxon>Craniata</taxon>
        <taxon>Vertebrata</taxon>
        <taxon>Euteleostomi</taxon>
        <taxon>Actinopterygii</taxon>
        <taxon>Neopterygii</taxon>
        <taxon>Holostei</taxon>
        <taxon>Semionotiformes</taxon>
        <taxon>Lepisosteidae</taxon>
        <taxon>Atractosteus</taxon>
    </lineage>
</organism>
<accession>A0A8J7NUK7</accession>
<dbReference type="InterPro" id="IPR036691">
    <property type="entry name" value="Endo/exonu/phosph_ase_sf"/>
</dbReference>
<feature type="non-terminal residue" evidence="1">
    <location>
        <position position="1"/>
    </location>
</feature>
<comment type="caution">
    <text evidence="1">The sequence shown here is derived from an EMBL/GenBank/DDBJ whole genome shotgun (WGS) entry which is preliminary data.</text>
</comment>
<protein>
    <submittedName>
        <fullName evidence="1">CFDP2 protein</fullName>
    </submittedName>
</protein>
<dbReference type="Proteomes" id="UP000736164">
    <property type="component" value="Unassembled WGS sequence"/>
</dbReference>
<name>A0A8J7NUK7_ATRSP</name>
<proteinExistence type="predicted"/>
<keyword evidence="2" id="KW-1185">Reference proteome</keyword>
<evidence type="ECO:0000313" key="1">
    <source>
        <dbReference type="EMBL" id="MBN3318165.1"/>
    </source>
</evidence>
<reference evidence="1" key="1">
    <citation type="journal article" date="2021" name="Cell">
        <title>Tracing the genetic footprints of vertebrate landing in non-teleost ray-finned fishes.</title>
        <authorList>
            <person name="Bi X."/>
            <person name="Wang K."/>
            <person name="Yang L."/>
            <person name="Pan H."/>
            <person name="Jiang H."/>
            <person name="Wei Q."/>
            <person name="Fang M."/>
            <person name="Yu H."/>
            <person name="Zhu C."/>
            <person name="Cai Y."/>
            <person name="He Y."/>
            <person name="Gan X."/>
            <person name="Zeng H."/>
            <person name="Yu D."/>
            <person name="Zhu Y."/>
            <person name="Jiang H."/>
            <person name="Qiu Q."/>
            <person name="Yang H."/>
            <person name="Zhang Y.E."/>
            <person name="Wang W."/>
            <person name="Zhu M."/>
            <person name="He S."/>
            <person name="Zhang G."/>
        </authorList>
    </citation>
    <scope>NUCLEOTIDE SEQUENCE</scope>
    <source>
        <strain evidence="1">Allg_001</strain>
    </source>
</reference>
<dbReference type="Gene3D" id="3.60.10.10">
    <property type="entry name" value="Endonuclease/exonuclease/phosphatase"/>
    <property type="match status" value="1"/>
</dbReference>
<gene>
    <name evidence="1" type="primary">Cfdp2_4</name>
    <name evidence="1" type="ORF">GTO95_0005727</name>
</gene>
<sequence>VNELDKYNVGIAALQEIRRRGTDTMQAVVRPKCLVLGLRSYDKAPCHDVKIIFGDMKAKVSREPVGVALLGLWVHTQNCDTNDNGFRLISFAMSKRMTIRSTWFPHKCIHKEGWRLPNRATQNQIDHVLIDTRHRSDILDVRSYRGANIDSDHFLAKIKYRQ</sequence>
<dbReference type="EMBL" id="JAAWVO010038477">
    <property type="protein sequence ID" value="MBN3318165.1"/>
    <property type="molecule type" value="Genomic_DNA"/>
</dbReference>
<evidence type="ECO:0000313" key="2">
    <source>
        <dbReference type="Proteomes" id="UP000736164"/>
    </source>
</evidence>